<feature type="compositionally biased region" description="Low complexity" evidence="1">
    <location>
        <begin position="534"/>
        <end position="547"/>
    </location>
</feature>
<feature type="compositionally biased region" description="Polar residues" evidence="1">
    <location>
        <begin position="504"/>
        <end position="515"/>
    </location>
</feature>
<protein>
    <submittedName>
        <fullName evidence="2">Uncharacterized protein</fullName>
    </submittedName>
</protein>
<name>A0A0C3CFY3_PILCF</name>
<reference evidence="3" key="2">
    <citation type="submission" date="2015-01" db="EMBL/GenBank/DDBJ databases">
        <title>Evolutionary Origins and Diversification of the Mycorrhizal Mutualists.</title>
        <authorList>
            <consortium name="DOE Joint Genome Institute"/>
            <consortium name="Mycorrhizal Genomics Consortium"/>
            <person name="Kohler A."/>
            <person name="Kuo A."/>
            <person name="Nagy L.G."/>
            <person name="Floudas D."/>
            <person name="Copeland A."/>
            <person name="Barry K.W."/>
            <person name="Cichocki N."/>
            <person name="Veneault-Fourrey C."/>
            <person name="LaButti K."/>
            <person name="Lindquist E.A."/>
            <person name="Lipzen A."/>
            <person name="Lundell T."/>
            <person name="Morin E."/>
            <person name="Murat C."/>
            <person name="Riley R."/>
            <person name="Ohm R."/>
            <person name="Sun H."/>
            <person name="Tunlid A."/>
            <person name="Henrissat B."/>
            <person name="Grigoriev I.V."/>
            <person name="Hibbett D.S."/>
            <person name="Martin F."/>
        </authorList>
    </citation>
    <scope>NUCLEOTIDE SEQUENCE [LARGE SCALE GENOMIC DNA]</scope>
    <source>
        <strain evidence="3">F 1598</strain>
    </source>
</reference>
<dbReference type="InParanoid" id="A0A0C3CFY3"/>
<keyword evidence="3" id="KW-1185">Reference proteome</keyword>
<dbReference type="Proteomes" id="UP000054166">
    <property type="component" value="Unassembled WGS sequence"/>
</dbReference>
<feature type="compositionally biased region" description="Polar residues" evidence="1">
    <location>
        <begin position="153"/>
        <end position="163"/>
    </location>
</feature>
<dbReference type="EMBL" id="KN832976">
    <property type="protein sequence ID" value="KIM88632.1"/>
    <property type="molecule type" value="Genomic_DNA"/>
</dbReference>
<evidence type="ECO:0000256" key="1">
    <source>
        <dbReference type="SAM" id="MobiDB-lite"/>
    </source>
</evidence>
<gene>
    <name evidence="2" type="ORF">PILCRDRAFT_233500</name>
</gene>
<feature type="region of interest" description="Disordered" evidence="1">
    <location>
        <begin position="251"/>
        <end position="372"/>
    </location>
</feature>
<feature type="compositionally biased region" description="Polar residues" evidence="1">
    <location>
        <begin position="415"/>
        <end position="432"/>
    </location>
</feature>
<feature type="region of interest" description="Disordered" evidence="1">
    <location>
        <begin position="1"/>
        <end position="233"/>
    </location>
</feature>
<feature type="compositionally biased region" description="Basic residues" evidence="1">
    <location>
        <begin position="443"/>
        <end position="452"/>
    </location>
</feature>
<dbReference type="HOGENOM" id="CLU_338030_0_0_1"/>
<dbReference type="STRING" id="765440.A0A0C3CFY3"/>
<sequence length="783" mass="85188">MLPAALAERQWWPRSKNSTLNGDNDLNLSFPSEKSSAQGNSKKLSAGMKFSTLTNAMGFKSKKHQPSVQEPPSKRDASRTDTQTVRYTNRPPAKSVSSTLQSWDDPIEPQTPSDYAQDSNRSRRSMLATPESDPFFSNGIRFQPVVHDPNRLSVYSGSSQSDNVSKKNDMSFNRSSYTSSSAHSHHHESDLSPTSSATSLNAGIDAKSISPTKRSKTRQTKSGLLSPPSSDENVVDLGDLDDIVHLSYPSLFKSGSSSTLTERMPLNESSPRRITSRPSRPRGMTDGGSTWSPQSIPDFLRGSSLPPTIPSLPSSPTSFNTHPRVIVRQPSASRVGPPSAPPSRNLPAPPSKTHRPGQEAEPPPGSSGISSTSVVTLNRELPSNQIVTRSIDQEWDRVSISSKSSAGHTIRKAISHQSFSKRSSNLPSSSTIADDVVGDKALRRQRSFHHTSRSMLPPMPMPPWNPPPVPPQPQPALPSETLPNTEEYKGSPPTPSGRKRLFSGGSTKRPSSQIFSPGGDDQQPVFTSGPTQQDGTSTSSLSGRSDSPALSARTEALSDPPLTSPDYTPQRIMSPLEMLRIEASWNEHLEQLEEHNVGTPRERAHSFTSISTSMSRNTIYLQLPSTPKHYVVNPKSNLPGGADHSPGDPGTSSSPRNTIRLSTSQTDMSRQGSPSPSPTHSSFLCSSPGLPPPPRPRLKSGNGERESSILPLSPRPLRRRDSKASTRSQPVRSIMKKPSFLVIDDERQRQSIPVLSNFAGSFLDLERGKESFDTIRSEDEREG</sequence>
<feature type="region of interest" description="Disordered" evidence="1">
    <location>
        <begin position="398"/>
        <end position="570"/>
    </location>
</feature>
<feature type="region of interest" description="Disordered" evidence="1">
    <location>
        <begin position="630"/>
        <end position="732"/>
    </location>
</feature>
<feature type="compositionally biased region" description="Polar residues" evidence="1">
    <location>
        <begin position="524"/>
        <end position="533"/>
    </location>
</feature>
<feature type="compositionally biased region" description="Low complexity" evidence="1">
    <location>
        <begin position="272"/>
        <end position="282"/>
    </location>
</feature>
<dbReference type="OrthoDB" id="3195323at2759"/>
<feature type="compositionally biased region" description="Polar residues" evidence="1">
    <location>
        <begin position="110"/>
        <end position="119"/>
    </location>
</feature>
<feature type="compositionally biased region" description="Polar residues" evidence="1">
    <location>
        <begin position="15"/>
        <end position="43"/>
    </location>
</feature>
<organism evidence="2 3">
    <name type="scientific">Piloderma croceum (strain F 1598)</name>
    <dbReference type="NCBI Taxonomy" id="765440"/>
    <lineage>
        <taxon>Eukaryota</taxon>
        <taxon>Fungi</taxon>
        <taxon>Dikarya</taxon>
        <taxon>Basidiomycota</taxon>
        <taxon>Agaricomycotina</taxon>
        <taxon>Agaricomycetes</taxon>
        <taxon>Agaricomycetidae</taxon>
        <taxon>Atheliales</taxon>
        <taxon>Atheliaceae</taxon>
        <taxon>Piloderma</taxon>
    </lineage>
</organism>
<proteinExistence type="predicted"/>
<feature type="compositionally biased region" description="Polar residues" evidence="1">
    <location>
        <begin position="220"/>
        <end position="232"/>
    </location>
</feature>
<accession>A0A0C3CFY3</accession>
<feature type="compositionally biased region" description="Pro residues" evidence="1">
    <location>
        <begin position="457"/>
        <end position="476"/>
    </location>
</feature>
<feature type="compositionally biased region" description="Polar residues" evidence="1">
    <location>
        <begin position="650"/>
        <end position="685"/>
    </location>
</feature>
<feature type="compositionally biased region" description="Low complexity" evidence="1">
    <location>
        <begin position="303"/>
        <end position="318"/>
    </location>
</feature>
<dbReference type="AlphaFoldDB" id="A0A0C3CFY3"/>
<evidence type="ECO:0000313" key="3">
    <source>
        <dbReference type="Proteomes" id="UP000054166"/>
    </source>
</evidence>
<evidence type="ECO:0000313" key="2">
    <source>
        <dbReference type="EMBL" id="KIM88632.1"/>
    </source>
</evidence>
<reference evidence="2 3" key="1">
    <citation type="submission" date="2014-04" db="EMBL/GenBank/DDBJ databases">
        <authorList>
            <consortium name="DOE Joint Genome Institute"/>
            <person name="Kuo A."/>
            <person name="Tarkka M."/>
            <person name="Buscot F."/>
            <person name="Kohler A."/>
            <person name="Nagy L.G."/>
            <person name="Floudas D."/>
            <person name="Copeland A."/>
            <person name="Barry K.W."/>
            <person name="Cichocki N."/>
            <person name="Veneault-Fourrey C."/>
            <person name="LaButti K."/>
            <person name="Lindquist E.A."/>
            <person name="Lipzen A."/>
            <person name="Lundell T."/>
            <person name="Morin E."/>
            <person name="Murat C."/>
            <person name="Sun H."/>
            <person name="Tunlid A."/>
            <person name="Henrissat B."/>
            <person name="Grigoriev I.V."/>
            <person name="Hibbett D.S."/>
            <person name="Martin F."/>
            <person name="Nordberg H.P."/>
            <person name="Cantor M.N."/>
            <person name="Hua S.X."/>
        </authorList>
    </citation>
    <scope>NUCLEOTIDE SEQUENCE [LARGE SCALE GENOMIC DNA]</scope>
    <source>
        <strain evidence="2 3">F 1598</strain>
    </source>
</reference>